<sequence>EKKEAELKDKVDKVQHQLAEEKAVVAMLKGQIRDLKDKEEHSLTMLGQRLSDAEAVIANETTANQRLTIAMQSAQAQSEQVIATLQVEITRLQEQNRQIEIAAQMARQYGGAQVVFNLFSFRIGGGRRLRITPHICKL</sequence>
<name>A0A0J8B3H4_BETVV</name>
<accession>A0A0J8B3H4</accession>
<dbReference type="Gramene" id="KMS94402">
    <property type="protein sequence ID" value="KMS94402"/>
    <property type="gene ID" value="BVRB_021770"/>
</dbReference>
<dbReference type="Proteomes" id="UP000035740">
    <property type="component" value="Unassembled WGS sequence"/>
</dbReference>
<protein>
    <submittedName>
        <fullName evidence="2">Uncharacterized protein</fullName>
    </submittedName>
</protein>
<dbReference type="AlphaFoldDB" id="A0A0J8B3H4"/>
<gene>
    <name evidence="2" type="ORF">BVRB_021770</name>
</gene>
<reference evidence="2 3" key="1">
    <citation type="journal article" date="2014" name="Nature">
        <title>The genome of the recently domesticated crop plant sugar beet (Beta vulgaris).</title>
        <authorList>
            <person name="Dohm J.C."/>
            <person name="Minoche A.E."/>
            <person name="Holtgrawe D."/>
            <person name="Capella-Gutierrez S."/>
            <person name="Zakrzewski F."/>
            <person name="Tafer H."/>
            <person name="Rupp O."/>
            <person name="Sorensen T.R."/>
            <person name="Stracke R."/>
            <person name="Reinhardt R."/>
            <person name="Goesmann A."/>
            <person name="Kraft T."/>
            <person name="Schulz B."/>
            <person name="Stadler P.F."/>
            <person name="Schmidt T."/>
            <person name="Gabaldon T."/>
            <person name="Lehrach H."/>
            <person name="Weisshaar B."/>
            <person name="Himmelbauer H."/>
        </authorList>
    </citation>
    <scope>NUCLEOTIDE SEQUENCE [LARGE SCALE GENOMIC DNA]</scope>
    <source>
        <tissue evidence="2">Taproot</tissue>
    </source>
</reference>
<feature type="coiled-coil region" evidence="1">
    <location>
        <begin position="75"/>
        <end position="102"/>
    </location>
</feature>
<proteinExistence type="predicted"/>
<evidence type="ECO:0000313" key="3">
    <source>
        <dbReference type="Proteomes" id="UP000035740"/>
    </source>
</evidence>
<keyword evidence="1" id="KW-0175">Coiled coil</keyword>
<evidence type="ECO:0000313" key="2">
    <source>
        <dbReference type="EMBL" id="KMS94402.1"/>
    </source>
</evidence>
<feature type="non-terminal residue" evidence="2">
    <location>
        <position position="1"/>
    </location>
</feature>
<evidence type="ECO:0000256" key="1">
    <source>
        <dbReference type="SAM" id="Coils"/>
    </source>
</evidence>
<keyword evidence="3" id="KW-1185">Reference proteome</keyword>
<dbReference type="EMBL" id="KQ093666">
    <property type="protein sequence ID" value="KMS94402.1"/>
    <property type="molecule type" value="Genomic_DNA"/>
</dbReference>
<organism evidence="2 3">
    <name type="scientific">Beta vulgaris subsp. vulgaris</name>
    <name type="common">Beet</name>
    <dbReference type="NCBI Taxonomy" id="3555"/>
    <lineage>
        <taxon>Eukaryota</taxon>
        <taxon>Viridiplantae</taxon>
        <taxon>Streptophyta</taxon>
        <taxon>Embryophyta</taxon>
        <taxon>Tracheophyta</taxon>
        <taxon>Spermatophyta</taxon>
        <taxon>Magnoliopsida</taxon>
        <taxon>eudicotyledons</taxon>
        <taxon>Gunneridae</taxon>
        <taxon>Pentapetalae</taxon>
        <taxon>Caryophyllales</taxon>
        <taxon>Chenopodiaceae</taxon>
        <taxon>Betoideae</taxon>
        <taxon>Beta</taxon>
    </lineage>
</organism>
<feature type="coiled-coil region" evidence="1">
    <location>
        <begin position="4"/>
        <end position="38"/>
    </location>
</feature>
<feature type="non-terminal residue" evidence="2">
    <location>
        <position position="138"/>
    </location>
</feature>